<evidence type="ECO:0000313" key="2">
    <source>
        <dbReference type="EMBL" id="GMI45762.1"/>
    </source>
</evidence>
<accession>A0A9W7LDL9</accession>
<feature type="transmembrane region" description="Helical" evidence="1">
    <location>
        <begin position="32"/>
        <end position="52"/>
    </location>
</feature>
<dbReference type="Pfam" id="PF18761">
    <property type="entry name" value="Heliorhodopsin"/>
    <property type="match status" value="1"/>
</dbReference>
<sequence>TSGTLATTITFVPCFKSCYFNQLEKGRNIFKWFDFCVSSVALNLLVATQFGVGDLNSLIPVAGCSFGSAFLFYLYESVNTVQGVLIQPSFKSPLVFSVMVWFFIWPTFILSAVLSDNTNRFDFGQFPAWMYGTASCALLYSALLWLNELLYFSGCGPWGRRGYEYVEKSHNFISFVTKSTVAWLTYAFDV</sequence>
<feature type="transmembrane region" description="Helical" evidence="1">
    <location>
        <begin position="126"/>
        <end position="146"/>
    </location>
</feature>
<dbReference type="EMBL" id="BRYA01001635">
    <property type="protein sequence ID" value="GMI45762.1"/>
    <property type="molecule type" value="Genomic_DNA"/>
</dbReference>
<protein>
    <submittedName>
        <fullName evidence="2">Uncharacterized protein</fullName>
    </submittedName>
</protein>
<evidence type="ECO:0000313" key="3">
    <source>
        <dbReference type="Proteomes" id="UP001165065"/>
    </source>
</evidence>
<comment type="caution">
    <text evidence="2">The sequence shown here is derived from an EMBL/GenBank/DDBJ whole genome shotgun (WGS) entry which is preliminary data.</text>
</comment>
<dbReference type="AlphaFoldDB" id="A0A9W7LDL9"/>
<evidence type="ECO:0000256" key="1">
    <source>
        <dbReference type="SAM" id="Phobius"/>
    </source>
</evidence>
<feature type="transmembrane region" description="Helical" evidence="1">
    <location>
        <begin position="58"/>
        <end position="75"/>
    </location>
</feature>
<keyword evidence="1" id="KW-0472">Membrane</keyword>
<name>A0A9W7LDL9_9STRA</name>
<gene>
    <name evidence="2" type="ORF">TrCOL_g10839</name>
</gene>
<reference evidence="3" key="1">
    <citation type="journal article" date="2023" name="Commun. Biol.">
        <title>Genome analysis of Parmales, the sister group of diatoms, reveals the evolutionary specialization of diatoms from phago-mixotrophs to photoautotrophs.</title>
        <authorList>
            <person name="Ban H."/>
            <person name="Sato S."/>
            <person name="Yoshikawa S."/>
            <person name="Yamada K."/>
            <person name="Nakamura Y."/>
            <person name="Ichinomiya M."/>
            <person name="Sato N."/>
            <person name="Blanc-Mathieu R."/>
            <person name="Endo H."/>
            <person name="Kuwata A."/>
            <person name="Ogata H."/>
        </authorList>
    </citation>
    <scope>NUCLEOTIDE SEQUENCE [LARGE SCALE GENOMIC DNA]</scope>
</reference>
<dbReference type="OrthoDB" id="2129259at2759"/>
<feature type="non-terminal residue" evidence="2">
    <location>
        <position position="190"/>
    </location>
</feature>
<keyword evidence="1" id="KW-1133">Transmembrane helix</keyword>
<feature type="transmembrane region" description="Helical" evidence="1">
    <location>
        <begin position="95"/>
        <end position="114"/>
    </location>
</feature>
<keyword evidence="3" id="KW-1185">Reference proteome</keyword>
<organism evidence="2 3">
    <name type="scientific">Triparma columacea</name>
    <dbReference type="NCBI Taxonomy" id="722753"/>
    <lineage>
        <taxon>Eukaryota</taxon>
        <taxon>Sar</taxon>
        <taxon>Stramenopiles</taxon>
        <taxon>Ochrophyta</taxon>
        <taxon>Bolidophyceae</taxon>
        <taxon>Parmales</taxon>
        <taxon>Triparmaceae</taxon>
        <taxon>Triparma</taxon>
    </lineage>
</organism>
<dbReference type="InterPro" id="IPR041113">
    <property type="entry name" value="Heliorhodopsin"/>
</dbReference>
<dbReference type="Proteomes" id="UP001165065">
    <property type="component" value="Unassembled WGS sequence"/>
</dbReference>
<keyword evidence="1" id="KW-0812">Transmembrane</keyword>
<proteinExistence type="predicted"/>